<gene>
    <name evidence="1" type="ORF">PGIGA_G00171820</name>
</gene>
<accession>A0ACC5XU63</accession>
<reference evidence="1 2" key="1">
    <citation type="journal article" date="2022" name="bioRxiv">
        <title>An ancient truncated duplication of the anti-Mullerian hormone receptor type 2 gene is a potential conserved master sex determinant in the Pangasiidae catfish family.</title>
        <authorList>
            <person name="Wen M."/>
            <person name="Pan Q."/>
            <person name="Jouanno E."/>
            <person name="Montfort J."/>
            <person name="Zahm M."/>
            <person name="Cabau C."/>
            <person name="Klopp C."/>
            <person name="Iampietro C."/>
            <person name="Roques C."/>
            <person name="Bouchez O."/>
            <person name="Castinel A."/>
            <person name="Donnadieu C."/>
            <person name="Parrinello H."/>
            <person name="Poncet C."/>
            <person name="Belmonte E."/>
            <person name="Gautier V."/>
            <person name="Avarre J.-C."/>
            <person name="Dugue R."/>
            <person name="Gustiano R."/>
            <person name="Ha T.T.T."/>
            <person name="Campet M."/>
            <person name="Sriphairoj K."/>
            <person name="Ribolli J."/>
            <person name="de Almeida F.L."/>
            <person name="Desvignes T."/>
            <person name="Postlethwait J.H."/>
            <person name="Bucao C.F."/>
            <person name="Robinson-Rechavi M."/>
            <person name="Bobe J."/>
            <person name="Herpin A."/>
            <person name="Guiguen Y."/>
        </authorList>
    </citation>
    <scope>NUCLEOTIDE SEQUENCE [LARGE SCALE GENOMIC DNA]</scope>
    <source>
        <strain evidence="1">YG-Dec2019</strain>
    </source>
</reference>
<organism evidence="1 2">
    <name type="scientific">Pangasianodon gigas</name>
    <name type="common">Mekong giant catfish</name>
    <name type="synonym">Pangasius gigas</name>
    <dbReference type="NCBI Taxonomy" id="30993"/>
    <lineage>
        <taxon>Eukaryota</taxon>
        <taxon>Metazoa</taxon>
        <taxon>Chordata</taxon>
        <taxon>Craniata</taxon>
        <taxon>Vertebrata</taxon>
        <taxon>Euteleostomi</taxon>
        <taxon>Actinopterygii</taxon>
        <taxon>Neopterygii</taxon>
        <taxon>Teleostei</taxon>
        <taxon>Ostariophysi</taxon>
        <taxon>Siluriformes</taxon>
        <taxon>Pangasiidae</taxon>
        <taxon>Pangasianodon</taxon>
    </lineage>
</organism>
<evidence type="ECO:0000313" key="1">
    <source>
        <dbReference type="EMBL" id="MCI4394717.1"/>
    </source>
</evidence>
<proteinExistence type="predicted"/>
<protein>
    <submittedName>
        <fullName evidence="1">Uncharacterized protein</fullName>
    </submittedName>
</protein>
<evidence type="ECO:0000313" key="2">
    <source>
        <dbReference type="Proteomes" id="UP000829447"/>
    </source>
</evidence>
<sequence>MPVILQCMSLDWGRKPEYLEETPGAQGEHATQGGGGIQTRSPGEGEVNSSTLVIMLGEAFLHVLKYTEENPEHATLSKRNTLLHTLSRTVPPPETAATRLSSRSPRAPRPLRANRPEGLEKPGPRLTSLPSMALPIPSSSVEDLWGLELYSSLYCPSFYKAYPDLQLAGGTVGPLNPTPQSHGPLLNSEDLGSLEASMEAGELLEDHSEADEGYLVIDSMKSLGKEQRLTNSMLNGFLETQLMEVYRQHMQDSLARCDSSSISASVVPGICGTCDRNTATQENELHSSQSQSSVRYLSTCSAPPTSHFSTPLLRISYQQEPES</sequence>
<dbReference type="EMBL" id="CM040480">
    <property type="protein sequence ID" value="MCI4394717.1"/>
    <property type="molecule type" value="Genomic_DNA"/>
</dbReference>
<dbReference type="Proteomes" id="UP000829447">
    <property type="component" value="Linkage Group LG27"/>
</dbReference>
<comment type="caution">
    <text evidence="1">The sequence shown here is derived from an EMBL/GenBank/DDBJ whole genome shotgun (WGS) entry which is preliminary data.</text>
</comment>
<keyword evidence="2" id="KW-1185">Reference proteome</keyword>
<name>A0ACC5XU63_PANGG</name>